<evidence type="ECO:0000313" key="2">
    <source>
        <dbReference type="Proteomes" id="UP000061660"/>
    </source>
</evidence>
<name>A0A0U2W7R0_9BACL</name>
<organism evidence="1 2">
    <name type="scientific">Paenibacillus naphthalenovorans</name>
    <dbReference type="NCBI Taxonomy" id="162209"/>
    <lineage>
        <taxon>Bacteria</taxon>
        <taxon>Bacillati</taxon>
        <taxon>Bacillota</taxon>
        <taxon>Bacilli</taxon>
        <taxon>Bacillales</taxon>
        <taxon>Paenibacillaceae</taxon>
        <taxon>Paenibacillus</taxon>
    </lineage>
</organism>
<protein>
    <submittedName>
        <fullName evidence="1">Uncharacterized protein</fullName>
    </submittedName>
</protein>
<dbReference type="RefSeq" id="WP_054818668.1">
    <property type="nucleotide sequence ID" value="NZ_BJCS01000017.1"/>
</dbReference>
<dbReference type="AlphaFoldDB" id="A0A0U2W7R0"/>
<accession>A0A0U2W7R0</accession>
<evidence type="ECO:0000313" key="1">
    <source>
        <dbReference type="EMBL" id="ALS23525.1"/>
    </source>
</evidence>
<dbReference type="OrthoDB" id="2972571at2"/>
<dbReference type="Pfam" id="PF07293">
    <property type="entry name" value="DUF1450"/>
    <property type="match status" value="1"/>
</dbReference>
<reference evidence="2" key="1">
    <citation type="submission" date="2015-12" db="EMBL/GenBank/DDBJ databases">
        <title>Complete genome sequences of two moderately thermophilic Paenibacillus species.</title>
        <authorList>
            <person name="Butler R.III."/>
            <person name="Wang J."/>
            <person name="Stark B.C."/>
            <person name="Pombert J.-F."/>
        </authorList>
    </citation>
    <scope>NUCLEOTIDE SEQUENCE [LARGE SCALE GENOMIC DNA]</scope>
    <source>
        <strain evidence="2">32O-Y</strain>
    </source>
</reference>
<keyword evidence="2" id="KW-1185">Reference proteome</keyword>
<dbReference type="Proteomes" id="UP000061660">
    <property type="component" value="Chromosome"/>
</dbReference>
<dbReference type="STRING" id="162209.IJ22_31550"/>
<dbReference type="EMBL" id="CP013652">
    <property type="protein sequence ID" value="ALS23525.1"/>
    <property type="molecule type" value="Genomic_DNA"/>
</dbReference>
<sequence length="75" mass="8638">MKKIRYCCKNFKRGTKKVYKSIKGDYPKVKQKKRDCLGNCKLCSKECFAVVGKSKKLVSAPNAEMLFEKLKNKIS</sequence>
<dbReference type="KEGG" id="pnp:IJ22_31550"/>
<dbReference type="PATRIC" id="fig|162209.4.peg.3375"/>
<gene>
    <name evidence="1" type="ORF">IJ22_31550</name>
</gene>
<reference evidence="1 2" key="2">
    <citation type="journal article" date="2016" name="Genome Announc.">
        <title>Complete Genome Sequences of Two Interactive Moderate Thermophiles, Paenibacillus napthalenovorans 32O-Y and Paenibacillus sp. 32O-W.</title>
        <authorList>
            <person name="Butler R.R.III."/>
            <person name="Wang J."/>
            <person name="Stark B.C."/>
            <person name="Pombert J.F."/>
        </authorList>
    </citation>
    <scope>NUCLEOTIDE SEQUENCE [LARGE SCALE GENOMIC DNA]</scope>
    <source>
        <strain evidence="1 2">32O-Y</strain>
    </source>
</reference>
<proteinExistence type="predicted"/>
<dbReference type="InterPro" id="IPR009910">
    <property type="entry name" value="DUF1450"/>
</dbReference>